<comment type="caution">
    <text evidence="3">The sequence shown here is derived from an EMBL/GenBank/DDBJ whole genome shotgun (WGS) entry which is preliminary data.</text>
</comment>
<feature type="region of interest" description="Disordered" evidence="1">
    <location>
        <begin position="74"/>
        <end position="93"/>
    </location>
</feature>
<evidence type="ECO:0000259" key="2">
    <source>
        <dbReference type="PROSITE" id="PS50097"/>
    </source>
</evidence>
<feature type="domain" description="BTB" evidence="2">
    <location>
        <begin position="407"/>
        <end position="469"/>
    </location>
</feature>
<organism evidence="3 4">
    <name type="scientific">Didymella heteroderae</name>
    <dbReference type="NCBI Taxonomy" id="1769908"/>
    <lineage>
        <taxon>Eukaryota</taxon>
        <taxon>Fungi</taxon>
        <taxon>Dikarya</taxon>
        <taxon>Ascomycota</taxon>
        <taxon>Pezizomycotina</taxon>
        <taxon>Dothideomycetes</taxon>
        <taxon>Pleosporomycetidae</taxon>
        <taxon>Pleosporales</taxon>
        <taxon>Pleosporineae</taxon>
        <taxon>Didymellaceae</taxon>
        <taxon>Didymella</taxon>
    </lineage>
</organism>
<evidence type="ECO:0000256" key="1">
    <source>
        <dbReference type="SAM" id="MobiDB-lite"/>
    </source>
</evidence>
<dbReference type="CDD" id="cd18186">
    <property type="entry name" value="BTB_POZ_ZBTB_KLHL-like"/>
    <property type="match status" value="1"/>
</dbReference>
<dbReference type="AlphaFoldDB" id="A0A9P5BTZ0"/>
<protein>
    <recommendedName>
        <fullName evidence="2">BTB domain-containing protein</fullName>
    </recommendedName>
</protein>
<dbReference type="PROSITE" id="PS50097">
    <property type="entry name" value="BTB"/>
    <property type="match status" value="1"/>
</dbReference>
<reference evidence="3" key="1">
    <citation type="submission" date="2019-04" db="EMBL/GenBank/DDBJ databases">
        <title>Sequencing of skin fungus with MAO and IRED activity.</title>
        <authorList>
            <person name="Marsaioli A.J."/>
            <person name="Bonatto J.M.C."/>
            <person name="Reis Junior O."/>
        </authorList>
    </citation>
    <scope>NUCLEOTIDE SEQUENCE</scope>
    <source>
        <strain evidence="3">28M1</strain>
    </source>
</reference>
<accession>A0A9P5BTZ0</accession>
<dbReference type="Pfam" id="PF00651">
    <property type="entry name" value="BTB"/>
    <property type="match status" value="1"/>
</dbReference>
<dbReference type="OrthoDB" id="5326346at2759"/>
<dbReference type="InterPro" id="IPR011333">
    <property type="entry name" value="SKP1/BTB/POZ_sf"/>
</dbReference>
<proteinExistence type="predicted"/>
<dbReference type="Gene3D" id="3.30.710.10">
    <property type="entry name" value="Potassium Channel Kv1.1, Chain A"/>
    <property type="match status" value="1"/>
</dbReference>
<name>A0A9P5BTZ0_9PLEO</name>
<dbReference type="PANTHER" id="PTHR47843">
    <property type="entry name" value="BTB DOMAIN-CONTAINING PROTEIN-RELATED"/>
    <property type="match status" value="1"/>
</dbReference>
<dbReference type="InterPro" id="IPR000210">
    <property type="entry name" value="BTB/POZ_dom"/>
</dbReference>
<sequence>MENSTTYDIVPNADTVVILTNPCIVFAEWRQPVPSSKAEIEEVTRGLSVLRSLSKKDKKKAKKVVEDGRLAPVETLPADTGGSSSTAIVPEDGSNGMEQSMFEAGRSGTKQTVATPGIVEPGASRNSDDLSSAVTIDTHETEAALDTTVEDREENGIRFRVCAGNLMSASPWFYRALKKNGWMESSGNPEDRLFHISAQDWDEEAFVIMMNMFHLRNHKVPRAITLEMLAKFAVLVDYYECGESVDLMVDIWVADLKVKTPIPTTYCRDLILWMWISWTFKLSDLFKEVTAVVIQQSTEPVRNLGLPIPAWVTDEIDRRRYRVIQSILSALAAQLDDYRSPTYTCPIGTSYSFRFDRIFAKAWGGFCPAQSPLPASRTQTEEQASPSKIMKPKPDFLSTCFNNAKHSDAIVYIQGVKLYAHKLVICGKCEYFASAFDKRFKEGEQGFIELNEGSAVAHYRVIEFLYTGDYSDGVQAEGLEDDPDLLKDTRVYALAEMFLLEDLKVLAHAKFQARLPKGWMPTIPPSLLEIFVWLSTWMVFTLFHLIPNMMKPEWVERTDCSNATPLPDDDVGSVSDYTKWLYAGNMAQTLYKQSEEDDRERVAEEAEKVFVLLARAYIFAEKIPDMKYKNAVIRTVAAAMTDSGWNMGPESVGVLYNAVYFTAETCVKSLQLSTPSCPIKLNMKLYRQIAISFAKRHIPALLQPFDPNTPNDYDGFLRLLSFQTGHTPSTHVGAYALDKAYPAKLQSELIERYLQNSIVWHRLIADKGTIQAGKTSIDGPSDGNSYKSCTKHSGVSPSPVLVPTVARNTTLADRFVPAIPGTHHVELKRASQEDDQPHSLLKRIKLMKAELERLEDEYKKMES</sequence>
<gene>
    <name evidence="3" type="ORF">E8E12_000174</name>
</gene>
<dbReference type="Proteomes" id="UP000758155">
    <property type="component" value="Unassembled WGS sequence"/>
</dbReference>
<evidence type="ECO:0000313" key="3">
    <source>
        <dbReference type="EMBL" id="KAF3030281.1"/>
    </source>
</evidence>
<dbReference type="EMBL" id="SWKV01000232">
    <property type="protein sequence ID" value="KAF3030281.1"/>
    <property type="molecule type" value="Genomic_DNA"/>
</dbReference>
<evidence type="ECO:0000313" key="4">
    <source>
        <dbReference type="Proteomes" id="UP000758155"/>
    </source>
</evidence>
<dbReference type="PANTHER" id="PTHR47843:SF5">
    <property type="entry name" value="BTB_POZ DOMAIN PROTEIN"/>
    <property type="match status" value="1"/>
</dbReference>
<dbReference type="SMART" id="SM00225">
    <property type="entry name" value="BTB"/>
    <property type="match status" value="1"/>
</dbReference>
<dbReference type="SUPFAM" id="SSF54695">
    <property type="entry name" value="POZ domain"/>
    <property type="match status" value="1"/>
</dbReference>
<keyword evidence="4" id="KW-1185">Reference proteome</keyword>